<feature type="domain" description="Solute-binding protein family 3/N-terminal" evidence="3">
    <location>
        <begin position="51"/>
        <end position="270"/>
    </location>
</feature>
<dbReference type="Proteomes" id="UP000199470">
    <property type="component" value="Unassembled WGS sequence"/>
</dbReference>
<evidence type="ECO:0000313" key="5">
    <source>
        <dbReference type="Proteomes" id="UP000199470"/>
    </source>
</evidence>
<keyword evidence="2" id="KW-1133">Transmembrane helix</keyword>
<dbReference type="SUPFAM" id="SSF53850">
    <property type="entry name" value="Periplasmic binding protein-like II"/>
    <property type="match status" value="1"/>
</dbReference>
<name>A0A1I4LH52_9BURK</name>
<keyword evidence="5" id="KW-1185">Reference proteome</keyword>
<dbReference type="PANTHER" id="PTHR35936">
    <property type="entry name" value="MEMBRANE-BOUND LYTIC MUREIN TRANSGLYCOSYLASE F"/>
    <property type="match status" value="1"/>
</dbReference>
<reference evidence="4 5" key="1">
    <citation type="submission" date="2016-10" db="EMBL/GenBank/DDBJ databases">
        <authorList>
            <person name="de Groot N.N."/>
        </authorList>
    </citation>
    <scope>NUCLEOTIDE SEQUENCE [LARGE SCALE GENOMIC DNA]</scope>
    <source>
        <strain evidence="4 5">ATCC 43154</strain>
    </source>
</reference>
<dbReference type="STRING" id="758825.SAMN02982985_01956"/>
<gene>
    <name evidence="4" type="ORF">SAMN02982985_01956</name>
</gene>
<proteinExistence type="predicted"/>
<keyword evidence="1" id="KW-0732">Signal</keyword>
<feature type="transmembrane region" description="Helical" evidence="2">
    <location>
        <begin position="278"/>
        <end position="299"/>
    </location>
</feature>
<dbReference type="AlphaFoldDB" id="A0A1I4LH52"/>
<evidence type="ECO:0000256" key="2">
    <source>
        <dbReference type="SAM" id="Phobius"/>
    </source>
</evidence>
<keyword evidence="2" id="KW-0812">Transmembrane</keyword>
<keyword evidence="2" id="KW-0472">Membrane</keyword>
<protein>
    <submittedName>
        <fullName evidence="4">ABC-type amino acid transport substrate-binding protein</fullName>
    </submittedName>
</protein>
<dbReference type="InterPro" id="IPR001638">
    <property type="entry name" value="Solute-binding_3/MltF_N"/>
</dbReference>
<dbReference type="EMBL" id="FOTW01000009">
    <property type="protein sequence ID" value="SFL90354.1"/>
    <property type="molecule type" value="Genomic_DNA"/>
</dbReference>
<dbReference type="SMART" id="SM00062">
    <property type="entry name" value="PBPb"/>
    <property type="match status" value="1"/>
</dbReference>
<organism evidence="4 5">
    <name type="scientific">Rugamonas rubra</name>
    <dbReference type="NCBI Taxonomy" id="758825"/>
    <lineage>
        <taxon>Bacteria</taxon>
        <taxon>Pseudomonadati</taxon>
        <taxon>Pseudomonadota</taxon>
        <taxon>Betaproteobacteria</taxon>
        <taxon>Burkholderiales</taxon>
        <taxon>Oxalobacteraceae</taxon>
        <taxon>Telluria group</taxon>
        <taxon>Rugamonas</taxon>
    </lineage>
</organism>
<sequence>MSAFAAVVAGRGVKRRVRPALGVASLLIALAASWFGAVLPASAATFSPAQPIRVAPEADYGPFVFSAEDGRPQGLSIDFLQLIEKKTGLVMAMSAAQSLNVNLELAKRREVDLITSLRPTPERGAYLAFTSPYILVPAILVVRADSAAVTLESLTHRPVAVGKGYAVEHYVRERYPDVTWVAVADDAEALRRLRAGTVAAVVADQASIAFVSRRQRWFDLRALGPVGFDYALCFAYRSDWPELGILLQRGLHQITSAERSALLARWMPPLERATPMSGAGPALLAAALFAAALCAAALLRCRRRREGA</sequence>
<evidence type="ECO:0000259" key="3">
    <source>
        <dbReference type="SMART" id="SM00062"/>
    </source>
</evidence>
<dbReference type="CDD" id="cd01007">
    <property type="entry name" value="PBP2_BvgS_HisK_like"/>
    <property type="match status" value="1"/>
</dbReference>
<dbReference type="Gene3D" id="3.40.190.10">
    <property type="entry name" value="Periplasmic binding protein-like II"/>
    <property type="match status" value="2"/>
</dbReference>
<evidence type="ECO:0000313" key="4">
    <source>
        <dbReference type="EMBL" id="SFL90354.1"/>
    </source>
</evidence>
<accession>A0A1I4LH52</accession>
<evidence type="ECO:0000256" key="1">
    <source>
        <dbReference type="ARBA" id="ARBA00022729"/>
    </source>
</evidence>
<dbReference type="Pfam" id="PF00497">
    <property type="entry name" value="SBP_bac_3"/>
    <property type="match status" value="1"/>
</dbReference>
<dbReference type="OrthoDB" id="7677520at2"/>
<dbReference type="PANTHER" id="PTHR35936:SF32">
    <property type="entry name" value="MEMBRANE-BOUND LYTIC MUREIN TRANSGLYCOSYLASE F"/>
    <property type="match status" value="1"/>
</dbReference>